<feature type="domain" description="Ribosomal RNA large subunit methyltransferase K/L-like methyltransferase" evidence="8">
    <location>
        <begin position="167"/>
        <end position="278"/>
    </location>
</feature>
<dbReference type="PANTHER" id="PTHR13370">
    <property type="entry name" value="RNA METHYLASE-RELATED"/>
    <property type="match status" value="1"/>
</dbReference>
<evidence type="ECO:0000256" key="1">
    <source>
        <dbReference type="ARBA" id="ARBA00022603"/>
    </source>
</evidence>
<dbReference type="InterPro" id="IPR000241">
    <property type="entry name" value="RlmKL-like_Mtase"/>
</dbReference>
<sequence>MVKTKILLCFSQVHVDFRKAEIDSICTLLNLKLDENLVISQNIHYYVAEFDDIDVVLKILQRSMLLKKAYEVIVTGPTHDDVCRYIAANQDILERFNLPESSWALKFQSFGKQRDGNYISDMLKKLASVIELEKAPICLKNPTNQLNIIEDNTNPSSPCVHFCLYANLAGCSTTSLVLDPFSGTGGLIIAAAHFGSYTIGTEINYQVARAIGKSARTTETRLSESQSVLANFCQYNLENKYLGTLIADSSRHELWRIAENSVGLFDAIVADPPYGVREKGRKLGNKTTTGQIEFDIRNDNKIYTAEGGLRYPEKAKYGASLYLDLLELSFKLLRSGGRSAFWFPVIRSEYSDDVLPRHDGMRLLHNCEQILTRDSSRRLLVYEKVDPSNSSRDLKAYFRKNCYETKTFRDKVFKDV</sequence>
<evidence type="ECO:0000256" key="3">
    <source>
        <dbReference type="ARBA" id="ARBA00050985"/>
    </source>
</evidence>
<dbReference type="PROSITE" id="PS00092">
    <property type="entry name" value="N6_MTASE"/>
    <property type="match status" value="1"/>
</dbReference>
<accession>A0AAD4N3N7</accession>
<dbReference type="PIRSF" id="PIRSF017259">
    <property type="entry name" value="tRNA_mtfrase_TRM11"/>
    <property type="match status" value="1"/>
</dbReference>
<reference evidence="10" key="1">
    <citation type="submission" date="2022-01" db="EMBL/GenBank/DDBJ databases">
        <title>Genome Sequence Resource for Two Populations of Ditylenchus destructor, the Migratory Endoparasitic Phytonematode.</title>
        <authorList>
            <person name="Zhang H."/>
            <person name="Lin R."/>
            <person name="Xie B."/>
        </authorList>
    </citation>
    <scope>NUCLEOTIDE SEQUENCE</scope>
    <source>
        <strain evidence="10">BazhouSP</strain>
    </source>
</reference>
<dbReference type="Pfam" id="PF01170">
    <property type="entry name" value="UPF0020"/>
    <property type="match status" value="1"/>
</dbReference>
<dbReference type="Gene3D" id="3.40.50.150">
    <property type="entry name" value="Vaccinia Virus protein VP39"/>
    <property type="match status" value="1"/>
</dbReference>
<name>A0AAD4N3N7_9BILA</name>
<dbReference type="GO" id="GO:0005737">
    <property type="term" value="C:cytoplasm"/>
    <property type="evidence" value="ECO:0007669"/>
    <property type="project" value="TreeGrafter"/>
</dbReference>
<dbReference type="InterPro" id="IPR002052">
    <property type="entry name" value="DNA_methylase_N6_adenine_CS"/>
</dbReference>
<comment type="caution">
    <text evidence="10">The sequence shown here is derived from an EMBL/GenBank/DDBJ whole genome shotgun (WGS) entry which is preliminary data.</text>
</comment>
<dbReference type="Pfam" id="PF25904">
    <property type="entry name" value="Tmrp11_N"/>
    <property type="match status" value="1"/>
</dbReference>
<dbReference type="AlphaFoldDB" id="A0AAD4N3N7"/>
<dbReference type="GO" id="GO:0032259">
    <property type="term" value="P:methylation"/>
    <property type="evidence" value="ECO:0007669"/>
    <property type="project" value="UniProtKB-KW"/>
</dbReference>
<dbReference type="InterPro" id="IPR059073">
    <property type="entry name" value="TRMT11_N"/>
</dbReference>
<comment type="function">
    <text evidence="4">Catalytic subunit of the TRMT11-TRM112 methyltransferase complex, that specifically mediates the S-adenosyl-L-methionine-dependent N(2)-methylation of guanosine nucleotide at position 10 (m2G10) in tRNAs. This is one of the major tRNA (guanine-N(2))-methyltransferases.</text>
</comment>
<protein>
    <recommendedName>
        <fullName evidence="6">tRNA (guanine(10)-N(2))-methyltransferase TRMT11</fullName>
    </recommendedName>
    <alternativeName>
        <fullName evidence="7">tRNA methyltransferase 11 homolog</fullName>
    </alternativeName>
</protein>
<keyword evidence="1 10" id="KW-0489">Methyltransferase</keyword>
<dbReference type="Proteomes" id="UP001201812">
    <property type="component" value="Unassembled WGS sequence"/>
</dbReference>
<dbReference type="InterPro" id="IPR029063">
    <property type="entry name" value="SAM-dependent_MTases_sf"/>
</dbReference>
<evidence type="ECO:0000256" key="6">
    <source>
        <dbReference type="ARBA" id="ARBA00067484"/>
    </source>
</evidence>
<dbReference type="SUPFAM" id="SSF53335">
    <property type="entry name" value="S-adenosyl-L-methionine-dependent methyltransferases"/>
    <property type="match status" value="1"/>
</dbReference>
<proteinExistence type="predicted"/>
<keyword evidence="2" id="KW-0808">Transferase</keyword>
<comment type="catalytic activity">
    <reaction evidence="3">
        <text>guanosine(10) in tRNA + S-adenosyl-L-methionine = N(2)-methylguanosine(10) in tRNA + S-adenosyl-L-homocysteine + H(+)</text>
        <dbReference type="Rhea" id="RHEA:43128"/>
        <dbReference type="Rhea" id="RHEA-COMP:10355"/>
        <dbReference type="Rhea" id="RHEA-COMP:10357"/>
        <dbReference type="ChEBI" id="CHEBI:15378"/>
        <dbReference type="ChEBI" id="CHEBI:57856"/>
        <dbReference type="ChEBI" id="CHEBI:59789"/>
        <dbReference type="ChEBI" id="CHEBI:74269"/>
        <dbReference type="ChEBI" id="CHEBI:74481"/>
        <dbReference type="EC" id="2.1.1.214"/>
    </reaction>
    <physiologicalReaction direction="left-to-right" evidence="3">
        <dbReference type="Rhea" id="RHEA:43129"/>
    </physiologicalReaction>
</comment>
<dbReference type="EMBL" id="JAKKPZ010000010">
    <property type="protein sequence ID" value="KAI1716544.1"/>
    <property type="molecule type" value="Genomic_DNA"/>
</dbReference>
<evidence type="ECO:0000259" key="9">
    <source>
        <dbReference type="Pfam" id="PF25904"/>
    </source>
</evidence>
<gene>
    <name evidence="10" type="ORF">DdX_07605</name>
</gene>
<dbReference type="GO" id="GO:0003676">
    <property type="term" value="F:nucleic acid binding"/>
    <property type="evidence" value="ECO:0007669"/>
    <property type="project" value="InterPro"/>
</dbReference>
<evidence type="ECO:0000256" key="2">
    <source>
        <dbReference type="ARBA" id="ARBA00022679"/>
    </source>
</evidence>
<evidence type="ECO:0000313" key="11">
    <source>
        <dbReference type="Proteomes" id="UP001201812"/>
    </source>
</evidence>
<evidence type="ECO:0000256" key="7">
    <source>
        <dbReference type="ARBA" id="ARBA00075308"/>
    </source>
</evidence>
<dbReference type="GO" id="GO:0160102">
    <property type="term" value="F:tRNA (guanine(10)-N2)-methyltransferase activity"/>
    <property type="evidence" value="ECO:0007669"/>
    <property type="project" value="UniProtKB-EC"/>
</dbReference>
<dbReference type="GO" id="GO:0043527">
    <property type="term" value="C:tRNA methyltransferase complex"/>
    <property type="evidence" value="ECO:0007669"/>
    <property type="project" value="UniProtKB-ARBA"/>
</dbReference>
<evidence type="ECO:0000256" key="4">
    <source>
        <dbReference type="ARBA" id="ARBA00056270"/>
    </source>
</evidence>
<evidence type="ECO:0000313" key="10">
    <source>
        <dbReference type="EMBL" id="KAI1716544.1"/>
    </source>
</evidence>
<evidence type="ECO:0000256" key="5">
    <source>
        <dbReference type="ARBA" id="ARBA00065434"/>
    </source>
</evidence>
<organism evidence="10 11">
    <name type="scientific">Ditylenchus destructor</name>
    <dbReference type="NCBI Taxonomy" id="166010"/>
    <lineage>
        <taxon>Eukaryota</taxon>
        <taxon>Metazoa</taxon>
        <taxon>Ecdysozoa</taxon>
        <taxon>Nematoda</taxon>
        <taxon>Chromadorea</taxon>
        <taxon>Rhabditida</taxon>
        <taxon>Tylenchina</taxon>
        <taxon>Tylenchomorpha</taxon>
        <taxon>Sphaerularioidea</taxon>
        <taxon>Anguinidae</taxon>
        <taxon>Anguininae</taxon>
        <taxon>Ditylenchus</taxon>
    </lineage>
</organism>
<dbReference type="PRINTS" id="PR00507">
    <property type="entry name" value="N12N6MTFRASE"/>
</dbReference>
<keyword evidence="11" id="KW-1185">Reference proteome</keyword>
<evidence type="ECO:0000259" key="8">
    <source>
        <dbReference type="Pfam" id="PF01170"/>
    </source>
</evidence>
<feature type="domain" description="tRNA (guanine(10)-N(2))-methyltransferase TRMT11 N-terminal" evidence="9">
    <location>
        <begin position="5"/>
        <end position="153"/>
    </location>
</feature>
<dbReference type="PANTHER" id="PTHR13370:SF3">
    <property type="entry name" value="TRNA (GUANINE(10)-N2)-METHYLTRANSFERASE HOMOLOG"/>
    <property type="match status" value="1"/>
</dbReference>
<comment type="subunit">
    <text evidence="5">Part of the heterodimeric TRMT11-TRM112 methyltransferase complex; this complex forms an active tRNA methyltransferase, where TRMT112 acts as an activator of the catalytic subunit TRMT11.</text>
</comment>